<accession>A0A845MDC5</accession>
<proteinExistence type="predicted"/>
<dbReference type="AlphaFoldDB" id="A0A845MDC5"/>
<gene>
    <name evidence="2" type="ORF">GQF03_02570</name>
</gene>
<sequence>MTKTMEKKSPTNGKGDQGVLLPSQKGRFKKELSKMSPALAEKTAGVIDGGSNYPYLTAREDGNLDLVIDGDKDAGRTALVGLFGVHGPWYAHEQLSLLRRTHATVEQSAEDQAEKANNDLAAIASISPDGAMQSMLATQMVATHRAAMKALSQLHSVDTLRQADSAMNRASKLLNVHIKQIEAMNKLKGKGQQKVVVEHVHVHKGGQAIVGTVEGGGGVSAKK</sequence>
<dbReference type="EMBL" id="WTVA01000001">
    <property type="protein sequence ID" value="MZR21207.1"/>
    <property type="molecule type" value="Genomic_DNA"/>
</dbReference>
<reference evidence="2 3" key="1">
    <citation type="journal article" date="2014" name="Int. J. Syst. Evol. Microbiol.">
        <title>Sneathiella chungangensis sp. nov., isolated from a marine sand, and emended description of the genus Sneathiella.</title>
        <authorList>
            <person name="Siamphan C."/>
            <person name="Kim H."/>
            <person name="Lee J.S."/>
            <person name="Kim W."/>
        </authorList>
    </citation>
    <scope>NUCLEOTIDE SEQUENCE [LARGE SCALE GENOMIC DNA]</scope>
    <source>
        <strain evidence="2 3">KCTC 32476</strain>
    </source>
</reference>
<dbReference type="Proteomes" id="UP000445696">
    <property type="component" value="Unassembled WGS sequence"/>
</dbReference>
<dbReference type="OrthoDB" id="7432673at2"/>
<evidence type="ECO:0000256" key="1">
    <source>
        <dbReference type="SAM" id="MobiDB-lite"/>
    </source>
</evidence>
<evidence type="ECO:0000313" key="3">
    <source>
        <dbReference type="Proteomes" id="UP000445696"/>
    </source>
</evidence>
<keyword evidence="3" id="KW-1185">Reference proteome</keyword>
<feature type="region of interest" description="Disordered" evidence="1">
    <location>
        <begin position="1"/>
        <end position="25"/>
    </location>
</feature>
<evidence type="ECO:0000313" key="2">
    <source>
        <dbReference type="EMBL" id="MZR21207.1"/>
    </source>
</evidence>
<dbReference type="RefSeq" id="WP_161337616.1">
    <property type="nucleotide sequence ID" value="NZ_JBHSDG010000002.1"/>
</dbReference>
<protein>
    <submittedName>
        <fullName evidence="2">Uncharacterized protein</fullName>
    </submittedName>
</protein>
<organism evidence="2 3">
    <name type="scientific">Sneathiella chungangensis</name>
    <dbReference type="NCBI Taxonomy" id="1418234"/>
    <lineage>
        <taxon>Bacteria</taxon>
        <taxon>Pseudomonadati</taxon>
        <taxon>Pseudomonadota</taxon>
        <taxon>Alphaproteobacteria</taxon>
        <taxon>Sneathiellales</taxon>
        <taxon>Sneathiellaceae</taxon>
        <taxon>Sneathiella</taxon>
    </lineage>
</organism>
<comment type="caution">
    <text evidence="2">The sequence shown here is derived from an EMBL/GenBank/DDBJ whole genome shotgun (WGS) entry which is preliminary data.</text>
</comment>
<name>A0A845MDC5_9PROT</name>